<evidence type="ECO:0000313" key="2">
    <source>
        <dbReference type="EMBL" id="AKD02119.1"/>
    </source>
</evidence>
<organism evidence="2 3">
    <name type="scientific">Pontibacter korlensis</name>
    <dbReference type="NCBI Taxonomy" id="400092"/>
    <lineage>
        <taxon>Bacteria</taxon>
        <taxon>Pseudomonadati</taxon>
        <taxon>Bacteroidota</taxon>
        <taxon>Cytophagia</taxon>
        <taxon>Cytophagales</taxon>
        <taxon>Hymenobacteraceae</taxon>
        <taxon>Pontibacter</taxon>
    </lineage>
</organism>
<dbReference type="OrthoDB" id="9807907at2"/>
<dbReference type="Pfam" id="PF04326">
    <property type="entry name" value="SLFN_AlbA_2"/>
    <property type="match status" value="1"/>
</dbReference>
<dbReference type="KEGG" id="pko:PKOR_01905"/>
<dbReference type="Proteomes" id="UP000033109">
    <property type="component" value="Chromosome"/>
</dbReference>
<dbReference type="PANTHER" id="PTHR30595">
    <property type="entry name" value="GLPR-RELATED TRANSCRIPTIONAL REPRESSOR"/>
    <property type="match status" value="1"/>
</dbReference>
<sequence>MPESQNIEWKVSWRDEYLKWICGFANAKGGRIYIGKDDDGHVTGLSDYKKLMEDIPNKVLNHLGILCDVNLHEESGRHFIEIVVHPYDVPISYHGKYHFRSGSTKQELNGAALNEFLLRKAGKTWDDVVEPSATLQDIGETGIEAFKRGASNSRRLPSAADDSTQELLRNLRLLKGDDLKRAALLLFGKDVRAFFPTAYVKIGRFGSSDADLLFQDLVEGNAFQLADLTLELLQKKYLTAPVSYQGLHRIEGSEYPFEALREILLNAIVHRTYMTAPIQVSVYSDRLTVWNEGTLPDNLSIEDLKRKHPSLPKNPVLADVCFKGGLIEAWGRGTVKVMEECRRHGLPEPRIETIAGGISVTLFKDIYTEELLKEFHLNERQEDALLHWKGEGRIRSSRYKERFAVTDRTALRDLTELVEKGLLTKEGEKKATLYVYRS</sequence>
<dbReference type="Pfam" id="PF13749">
    <property type="entry name" value="HATPase_c_4"/>
    <property type="match status" value="1"/>
</dbReference>
<feature type="domain" description="Schlafen AlbA-2" evidence="1">
    <location>
        <begin position="3"/>
        <end position="109"/>
    </location>
</feature>
<accession>A0A0E3ZCZ5</accession>
<dbReference type="PATRIC" id="fig|400092.3.peg.429"/>
<name>A0A0E3ZCZ5_9BACT</name>
<evidence type="ECO:0000313" key="3">
    <source>
        <dbReference type="Proteomes" id="UP000033109"/>
    </source>
</evidence>
<protein>
    <submittedName>
        <fullName evidence="2">Transcriptional regulator</fullName>
    </submittedName>
</protein>
<proteinExistence type="predicted"/>
<dbReference type="STRING" id="400092.PKOR_01905"/>
<reference evidence="2 3" key="1">
    <citation type="journal article" date="2015" name="Sci. Rep.">
        <title>Unraveling adaptation of Pontibacter korlensis to radiation and infertility in desert through complete genome and comparative transcriptomic analysis.</title>
        <authorList>
            <person name="Dai J."/>
            <person name="Dai W."/>
            <person name="Qiu C."/>
            <person name="Yang Z."/>
            <person name="Zhang Y."/>
            <person name="Zhou M."/>
            <person name="Zhang L."/>
            <person name="Fang C."/>
            <person name="Gao Q."/>
            <person name="Yang Q."/>
            <person name="Li X."/>
            <person name="Wang Z."/>
            <person name="Wang Z."/>
            <person name="Jia Z."/>
            <person name="Chen X."/>
        </authorList>
    </citation>
    <scope>NUCLEOTIDE SEQUENCE [LARGE SCALE GENOMIC DNA]</scope>
    <source>
        <strain evidence="2 3">X14-1T</strain>
    </source>
</reference>
<evidence type="ECO:0000259" key="1">
    <source>
        <dbReference type="Pfam" id="PF04326"/>
    </source>
</evidence>
<dbReference type="Gene3D" id="3.30.950.30">
    <property type="entry name" value="Schlafen, AAA domain"/>
    <property type="match status" value="1"/>
</dbReference>
<dbReference type="InterPro" id="IPR007421">
    <property type="entry name" value="Schlafen_AlbA_2_dom"/>
</dbReference>
<dbReference type="InterPro" id="IPR038461">
    <property type="entry name" value="Schlafen_AlbA_2_dom_sf"/>
</dbReference>
<dbReference type="HOGENOM" id="CLU_024970_3_0_10"/>
<dbReference type="AlphaFoldDB" id="A0A0E3ZCZ5"/>
<dbReference type="PANTHER" id="PTHR30595:SF6">
    <property type="entry name" value="SCHLAFEN ALBA-2 DOMAIN-CONTAINING PROTEIN"/>
    <property type="match status" value="1"/>
</dbReference>
<keyword evidence="3" id="KW-1185">Reference proteome</keyword>
<dbReference type="InterPro" id="IPR036388">
    <property type="entry name" value="WH-like_DNA-bd_sf"/>
</dbReference>
<dbReference type="EMBL" id="CP009621">
    <property type="protein sequence ID" value="AKD02119.1"/>
    <property type="molecule type" value="Genomic_DNA"/>
</dbReference>
<dbReference type="InterPro" id="IPR038475">
    <property type="entry name" value="RecG_C_sf"/>
</dbReference>
<dbReference type="Gene3D" id="3.30.565.60">
    <property type="match status" value="1"/>
</dbReference>
<gene>
    <name evidence="2" type="ORF">PKOR_01905</name>
</gene>
<dbReference type="Gene3D" id="1.10.10.10">
    <property type="entry name" value="Winged helix-like DNA-binding domain superfamily/Winged helix DNA-binding domain"/>
    <property type="match status" value="1"/>
</dbReference>
<dbReference type="RefSeq" id="WP_046308827.1">
    <property type="nucleotide sequence ID" value="NZ_CBCSCY010000083.1"/>
</dbReference>